<dbReference type="EMBL" id="SNYA01000010">
    <property type="protein sequence ID" value="TDP89317.1"/>
    <property type="molecule type" value="Genomic_DNA"/>
</dbReference>
<accession>A0A4R6RSQ4</accession>
<name>A0A4R6RSQ4_9MICO</name>
<sequence>MQVSAHSVIGSRCDHFAVSSLGGVIDSQCHRFIAPQDCRLLGLNT</sequence>
<comment type="caution">
    <text evidence="1">The sequence shown here is derived from an EMBL/GenBank/DDBJ whole genome shotgun (WGS) entry which is preliminary data.</text>
</comment>
<reference evidence="1 2" key="1">
    <citation type="submission" date="2019-03" db="EMBL/GenBank/DDBJ databases">
        <title>Genomic analyses of the natural microbiome of Caenorhabditis elegans.</title>
        <authorList>
            <person name="Samuel B."/>
        </authorList>
    </citation>
    <scope>NUCLEOTIDE SEQUENCE [LARGE SCALE GENOMIC DNA]</scope>
    <source>
        <strain evidence="1 2">JUb18</strain>
    </source>
</reference>
<proteinExistence type="predicted"/>
<dbReference type="Proteomes" id="UP000295601">
    <property type="component" value="Unassembled WGS sequence"/>
</dbReference>
<dbReference type="AlphaFoldDB" id="A0A4R6RSQ4"/>
<evidence type="ECO:0000313" key="1">
    <source>
        <dbReference type="EMBL" id="TDP89317.1"/>
    </source>
</evidence>
<organism evidence="1 2">
    <name type="scientific">Leucobacter luti</name>
    <dbReference type="NCBI Taxonomy" id="340320"/>
    <lineage>
        <taxon>Bacteria</taxon>
        <taxon>Bacillati</taxon>
        <taxon>Actinomycetota</taxon>
        <taxon>Actinomycetes</taxon>
        <taxon>Micrococcales</taxon>
        <taxon>Microbacteriaceae</taxon>
        <taxon>Leucobacter</taxon>
    </lineage>
</organism>
<evidence type="ECO:0000313" key="2">
    <source>
        <dbReference type="Proteomes" id="UP000295601"/>
    </source>
</evidence>
<gene>
    <name evidence="1" type="ORF">EDF62_3400</name>
</gene>
<keyword evidence="2" id="KW-1185">Reference proteome</keyword>
<protein>
    <submittedName>
        <fullName evidence="1">Uncharacterized protein</fullName>
    </submittedName>
</protein>